<feature type="repeat" description="ANK" evidence="3">
    <location>
        <begin position="100"/>
        <end position="132"/>
    </location>
</feature>
<dbReference type="Proteomes" id="UP000186104">
    <property type="component" value="Chromosome"/>
</dbReference>
<feature type="region of interest" description="Disordered" evidence="4">
    <location>
        <begin position="1"/>
        <end position="21"/>
    </location>
</feature>
<feature type="region of interest" description="Disordered" evidence="4">
    <location>
        <begin position="41"/>
        <end position="60"/>
    </location>
</feature>
<dbReference type="PANTHER" id="PTHR24171">
    <property type="entry name" value="ANKYRIN REPEAT DOMAIN-CONTAINING PROTEIN 39-RELATED"/>
    <property type="match status" value="1"/>
</dbReference>
<dbReference type="PROSITE" id="PS50088">
    <property type="entry name" value="ANK_REPEAT"/>
    <property type="match status" value="2"/>
</dbReference>
<reference evidence="5 6" key="1">
    <citation type="submission" date="2016-06" db="EMBL/GenBank/DDBJ databases">
        <title>Complete genome sequence of a saline-alkali tolerant type strain Dietzia timorensis ID05-A0528T.</title>
        <authorList>
            <person name="Wu X."/>
        </authorList>
    </citation>
    <scope>NUCLEOTIDE SEQUENCE [LARGE SCALE GENOMIC DNA]</scope>
    <source>
        <strain evidence="5 6">ID05-A0528</strain>
    </source>
</reference>
<dbReference type="GO" id="GO:0085020">
    <property type="term" value="P:protein K6-linked ubiquitination"/>
    <property type="evidence" value="ECO:0007669"/>
    <property type="project" value="TreeGrafter"/>
</dbReference>
<accession>A0A173LGW5</accession>
<evidence type="ECO:0000256" key="1">
    <source>
        <dbReference type="ARBA" id="ARBA00022737"/>
    </source>
</evidence>
<keyword evidence="1" id="KW-0677">Repeat</keyword>
<dbReference type="Pfam" id="PF12796">
    <property type="entry name" value="Ank_2"/>
    <property type="match status" value="1"/>
</dbReference>
<dbReference type="PROSITE" id="PS50297">
    <property type="entry name" value="ANK_REP_REGION"/>
    <property type="match status" value="2"/>
</dbReference>
<dbReference type="EMBL" id="CP015961">
    <property type="protein sequence ID" value="ANI91029.1"/>
    <property type="molecule type" value="Genomic_DNA"/>
</dbReference>
<dbReference type="STRING" id="499555.BJL86_0218"/>
<dbReference type="Gene3D" id="1.25.40.20">
    <property type="entry name" value="Ankyrin repeat-containing domain"/>
    <property type="match status" value="1"/>
</dbReference>
<keyword evidence="6" id="KW-1185">Reference proteome</keyword>
<evidence type="ECO:0000313" key="6">
    <source>
        <dbReference type="Proteomes" id="UP000186104"/>
    </source>
</evidence>
<dbReference type="KEGG" id="dtm:BJL86_0218"/>
<proteinExistence type="predicted"/>
<dbReference type="SMART" id="SM00248">
    <property type="entry name" value="ANK"/>
    <property type="match status" value="2"/>
</dbReference>
<evidence type="ECO:0000256" key="2">
    <source>
        <dbReference type="ARBA" id="ARBA00023043"/>
    </source>
</evidence>
<dbReference type="SUPFAM" id="SSF48403">
    <property type="entry name" value="Ankyrin repeat"/>
    <property type="match status" value="1"/>
</dbReference>
<dbReference type="InterPro" id="IPR036770">
    <property type="entry name" value="Ankyrin_rpt-contain_sf"/>
</dbReference>
<dbReference type="AlphaFoldDB" id="A0A173LGW5"/>
<dbReference type="InterPro" id="IPR002110">
    <property type="entry name" value="Ankyrin_rpt"/>
</dbReference>
<organism evidence="5 6">
    <name type="scientific">Dietzia timorensis</name>
    <dbReference type="NCBI Taxonomy" id="499555"/>
    <lineage>
        <taxon>Bacteria</taxon>
        <taxon>Bacillati</taxon>
        <taxon>Actinomycetota</taxon>
        <taxon>Actinomycetes</taxon>
        <taxon>Mycobacteriales</taxon>
        <taxon>Dietziaceae</taxon>
        <taxon>Dietzia</taxon>
    </lineage>
</organism>
<dbReference type="PANTHER" id="PTHR24171:SF8">
    <property type="entry name" value="BRCA1-ASSOCIATED RING DOMAIN PROTEIN 1"/>
    <property type="match status" value="1"/>
</dbReference>
<dbReference type="GO" id="GO:0004842">
    <property type="term" value="F:ubiquitin-protein transferase activity"/>
    <property type="evidence" value="ECO:0007669"/>
    <property type="project" value="TreeGrafter"/>
</dbReference>
<evidence type="ECO:0000313" key="5">
    <source>
        <dbReference type="EMBL" id="ANI91029.1"/>
    </source>
</evidence>
<feature type="repeat" description="ANK" evidence="3">
    <location>
        <begin position="133"/>
        <end position="159"/>
    </location>
</feature>
<gene>
    <name evidence="5" type="ORF">BJL86_0218</name>
</gene>
<protein>
    <submittedName>
        <fullName evidence="5">Putative ankyrin repeat protein</fullName>
    </submittedName>
</protein>
<feature type="compositionally biased region" description="Polar residues" evidence="4">
    <location>
        <begin position="1"/>
        <end position="11"/>
    </location>
</feature>
<name>A0A173LGW5_9ACTN</name>
<sequence>MLTFTIVPQETTPEDHTRPDAGSIALSEAPNVVYPEHMTEQAHTNPAGGGGDLPREPKPGVSDEVLEFAARLFDMAREGDTVQLAGYIDAGVSPELTNERGDAFLMLAAYNGNLETVQMLLDRGVDVNKLNDRGQTPLAGAVFKGYGEIVKALFEAGASPHKGQPTAVEAAAMFEKEAFLELFGRG</sequence>
<evidence type="ECO:0000256" key="3">
    <source>
        <dbReference type="PROSITE-ProRule" id="PRU00023"/>
    </source>
</evidence>
<evidence type="ECO:0000256" key="4">
    <source>
        <dbReference type="SAM" id="MobiDB-lite"/>
    </source>
</evidence>
<keyword evidence="2 3" id="KW-0040">ANK repeat</keyword>